<evidence type="ECO:0000259" key="9">
    <source>
        <dbReference type="Pfam" id="PF12704"/>
    </source>
</evidence>
<feature type="transmembrane region" description="Helical" evidence="7">
    <location>
        <begin position="21"/>
        <end position="45"/>
    </location>
</feature>
<protein>
    <submittedName>
        <fullName evidence="10">ABC transporter permease</fullName>
    </submittedName>
</protein>
<dbReference type="Pfam" id="PF12704">
    <property type="entry name" value="MacB_PCD"/>
    <property type="match status" value="1"/>
</dbReference>
<dbReference type="InterPro" id="IPR003838">
    <property type="entry name" value="ABC3_permease_C"/>
</dbReference>
<proteinExistence type="inferred from homology"/>
<feature type="domain" description="MacB-like periplasmic core" evidence="9">
    <location>
        <begin position="21"/>
        <end position="245"/>
    </location>
</feature>
<reference evidence="11" key="1">
    <citation type="journal article" date="2019" name="Int. J. Syst. Evol. Microbiol.">
        <title>The Global Catalogue of Microorganisms (GCM) 10K type strain sequencing project: providing services to taxonomists for standard genome sequencing and annotation.</title>
        <authorList>
            <consortium name="The Broad Institute Genomics Platform"/>
            <consortium name="The Broad Institute Genome Sequencing Center for Infectious Disease"/>
            <person name="Wu L."/>
            <person name="Ma J."/>
        </authorList>
    </citation>
    <scope>NUCLEOTIDE SEQUENCE [LARGE SCALE GENOMIC DNA]</scope>
    <source>
        <strain evidence="11">KCTC 52042</strain>
    </source>
</reference>
<dbReference type="RefSeq" id="WP_390300204.1">
    <property type="nucleotide sequence ID" value="NZ_JBHULI010000024.1"/>
</dbReference>
<evidence type="ECO:0000256" key="6">
    <source>
        <dbReference type="ARBA" id="ARBA00038076"/>
    </source>
</evidence>
<evidence type="ECO:0000256" key="1">
    <source>
        <dbReference type="ARBA" id="ARBA00004651"/>
    </source>
</evidence>
<dbReference type="InterPro" id="IPR050250">
    <property type="entry name" value="Macrolide_Exporter_MacB"/>
</dbReference>
<organism evidence="10 11">
    <name type="scientific">Gracilimonas halophila</name>
    <dbReference type="NCBI Taxonomy" id="1834464"/>
    <lineage>
        <taxon>Bacteria</taxon>
        <taxon>Pseudomonadati</taxon>
        <taxon>Balneolota</taxon>
        <taxon>Balneolia</taxon>
        <taxon>Balneolales</taxon>
        <taxon>Balneolaceae</taxon>
        <taxon>Gracilimonas</taxon>
    </lineage>
</organism>
<feature type="domain" description="ABC3 transporter permease C-terminal" evidence="8">
    <location>
        <begin position="287"/>
        <end position="400"/>
    </location>
</feature>
<evidence type="ECO:0000313" key="11">
    <source>
        <dbReference type="Proteomes" id="UP001597460"/>
    </source>
</evidence>
<feature type="transmembrane region" description="Helical" evidence="7">
    <location>
        <begin position="336"/>
        <end position="362"/>
    </location>
</feature>
<name>A0ABW5JJ16_9BACT</name>
<feature type="transmembrane region" description="Helical" evidence="7">
    <location>
        <begin position="368"/>
        <end position="390"/>
    </location>
</feature>
<keyword evidence="2" id="KW-1003">Cell membrane</keyword>
<evidence type="ECO:0000259" key="8">
    <source>
        <dbReference type="Pfam" id="PF02687"/>
    </source>
</evidence>
<comment type="subcellular location">
    <subcellularLocation>
        <location evidence="1">Cell membrane</location>
        <topology evidence="1">Multi-pass membrane protein</topology>
    </subcellularLocation>
</comment>
<feature type="transmembrane region" description="Helical" evidence="7">
    <location>
        <begin position="280"/>
        <end position="305"/>
    </location>
</feature>
<dbReference type="Proteomes" id="UP001597460">
    <property type="component" value="Unassembled WGS sequence"/>
</dbReference>
<dbReference type="InterPro" id="IPR025857">
    <property type="entry name" value="MacB_PCD"/>
</dbReference>
<comment type="caution">
    <text evidence="10">The sequence shown here is derived from an EMBL/GenBank/DDBJ whole genome shotgun (WGS) entry which is preliminary data.</text>
</comment>
<evidence type="ECO:0000256" key="3">
    <source>
        <dbReference type="ARBA" id="ARBA00022692"/>
    </source>
</evidence>
<dbReference type="Pfam" id="PF02687">
    <property type="entry name" value="FtsX"/>
    <property type="match status" value="1"/>
</dbReference>
<evidence type="ECO:0000256" key="5">
    <source>
        <dbReference type="ARBA" id="ARBA00023136"/>
    </source>
</evidence>
<gene>
    <name evidence="10" type="ORF">ACFSVN_06460</name>
</gene>
<dbReference type="PANTHER" id="PTHR30572:SF4">
    <property type="entry name" value="ABC TRANSPORTER PERMEASE YTRF"/>
    <property type="match status" value="1"/>
</dbReference>
<evidence type="ECO:0000256" key="2">
    <source>
        <dbReference type="ARBA" id="ARBA00022475"/>
    </source>
</evidence>
<evidence type="ECO:0000256" key="7">
    <source>
        <dbReference type="SAM" id="Phobius"/>
    </source>
</evidence>
<evidence type="ECO:0000313" key="10">
    <source>
        <dbReference type="EMBL" id="MFD2532081.1"/>
    </source>
</evidence>
<keyword evidence="4 7" id="KW-1133">Transmembrane helix</keyword>
<keyword evidence="3 7" id="KW-0812">Transmembrane</keyword>
<accession>A0ABW5JJ16</accession>
<dbReference type="EMBL" id="JBHULI010000024">
    <property type="protein sequence ID" value="MFD2532081.1"/>
    <property type="molecule type" value="Genomic_DNA"/>
</dbReference>
<keyword evidence="5 7" id="KW-0472">Membrane</keyword>
<evidence type="ECO:0000256" key="4">
    <source>
        <dbReference type="ARBA" id="ARBA00022989"/>
    </source>
</evidence>
<sequence>MRIKETTIQAYDSLKANKLRSFLTLLALVIGVFSVIVSTTAVAVLDNYFKNTMSIMGTDVINVSKTPSVQMGSLSDDIRNRKDIDFTTAEELEEQMRIGRGMSPNESFGIAKISFSDEETEPNVRISGSNENYLNNNSYELEDGRNFTGDDIQYGRNVVILGKDVQNVLFKNEYPIGKQIRFGGKPYTVIGILEAKGQIFGQSFDNFVLIPYTTAINVYGANRNISIQVRAPEIDFIDETVEEITGILRVIRKVNPGENNDFEISTNETLSGTFDTFTTALYIGGFAIGFITLLGAGIGVMNIMLVSVSERTREIGVRKAVGATRKAIVSQFLMEAVFICQIGGIIGMILGIGVGNLMAVWIETEAVIPIWSVAGGFFGMLIIGLVFGVYPAYKASKLDPIESLRYE</sequence>
<comment type="similarity">
    <text evidence="6">Belongs to the ABC-4 integral membrane protein family.</text>
</comment>
<dbReference type="PANTHER" id="PTHR30572">
    <property type="entry name" value="MEMBRANE COMPONENT OF TRANSPORTER-RELATED"/>
    <property type="match status" value="1"/>
</dbReference>
<keyword evidence="11" id="KW-1185">Reference proteome</keyword>